<dbReference type="AlphaFoldDB" id="A0A8J6QI75"/>
<name>A0A8J6QI75_9GAMM</name>
<sequence length="62" mass="7385">MLSQHPGLILHGESLRRAIRWMSNFHCHDRQAVEEASLRFDLSPLEQEFLLQHFVFPADDRR</sequence>
<proteinExistence type="predicted"/>
<comment type="caution">
    <text evidence="1">The sequence shown here is derived from an EMBL/GenBank/DDBJ whole genome shotgun (WGS) entry which is preliminary data.</text>
</comment>
<reference evidence="1" key="1">
    <citation type="submission" date="2020-09" db="EMBL/GenBank/DDBJ databases">
        <title>A novel bacterium of genus Neiella, isolated from South China Sea.</title>
        <authorList>
            <person name="Huang H."/>
            <person name="Mo K."/>
            <person name="Hu Y."/>
        </authorList>
    </citation>
    <scope>NUCLEOTIDE SEQUENCE</scope>
    <source>
        <strain evidence="1">HB171785</strain>
    </source>
</reference>
<gene>
    <name evidence="1" type="ORF">IC617_06445</name>
</gene>
<keyword evidence="2" id="KW-1185">Reference proteome</keyword>
<dbReference type="Proteomes" id="UP000638014">
    <property type="component" value="Unassembled WGS sequence"/>
</dbReference>
<evidence type="ECO:0000313" key="2">
    <source>
        <dbReference type="Proteomes" id="UP000638014"/>
    </source>
</evidence>
<dbReference type="EMBL" id="JACXAF010000007">
    <property type="protein sequence ID" value="MBD1389063.1"/>
    <property type="molecule type" value="Genomic_DNA"/>
</dbReference>
<protein>
    <submittedName>
        <fullName evidence="1">Uncharacterized protein</fullName>
    </submittedName>
</protein>
<accession>A0A8J6QI75</accession>
<organism evidence="1 2">
    <name type="scientific">Neiella litorisoli</name>
    <dbReference type="NCBI Taxonomy" id="2771431"/>
    <lineage>
        <taxon>Bacteria</taxon>
        <taxon>Pseudomonadati</taxon>
        <taxon>Pseudomonadota</taxon>
        <taxon>Gammaproteobacteria</taxon>
        <taxon>Alteromonadales</taxon>
        <taxon>Echinimonadaceae</taxon>
        <taxon>Neiella</taxon>
    </lineage>
</organism>
<evidence type="ECO:0000313" key="1">
    <source>
        <dbReference type="EMBL" id="MBD1389063.1"/>
    </source>
</evidence>